<feature type="domain" description="DJ-1/PfpI" evidence="1">
    <location>
        <begin position="17"/>
        <end position="193"/>
    </location>
</feature>
<dbReference type="EMBL" id="FONA01000027">
    <property type="protein sequence ID" value="SFF01344.1"/>
    <property type="molecule type" value="Genomic_DNA"/>
</dbReference>
<dbReference type="RefSeq" id="WP_010527777.1">
    <property type="nucleotide sequence ID" value="NZ_AFSL01000062.1"/>
</dbReference>
<dbReference type="InterPro" id="IPR002818">
    <property type="entry name" value="DJ-1/PfpI"/>
</dbReference>
<dbReference type="CDD" id="cd03133">
    <property type="entry name" value="GATase1_ES1"/>
    <property type="match status" value="1"/>
</dbReference>
<dbReference type="InterPro" id="IPR029062">
    <property type="entry name" value="Class_I_gatase-like"/>
</dbReference>
<organism evidence="2 3">
    <name type="scientific">Thermophagus xiamenensis</name>
    <dbReference type="NCBI Taxonomy" id="385682"/>
    <lineage>
        <taxon>Bacteria</taxon>
        <taxon>Pseudomonadati</taxon>
        <taxon>Bacteroidota</taxon>
        <taxon>Bacteroidia</taxon>
        <taxon>Marinilabiliales</taxon>
        <taxon>Marinilabiliaceae</taxon>
        <taxon>Thermophagus</taxon>
    </lineage>
</organism>
<dbReference type="InParanoid" id="A0A1I2F7F1"/>
<accession>A0A1I2F7F1</accession>
<dbReference type="FunCoup" id="A0A1I2F7F1">
    <property type="interactions" value="99"/>
</dbReference>
<dbReference type="Proteomes" id="UP000181976">
    <property type="component" value="Unassembled WGS sequence"/>
</dbReference>
<name>A0A1I2F7F1_9BACT</name>
<protein>
    <submittedName>
        <fullName evidence="2">Enhancing lycopene biosynthesis protein 2</fullName>
    </submittedName>
</protein>
<evidence type="ECO:0000313" key="2">
    <source>
        <dbReference type="EMBL" id="SFF01344.1"/>
    </source>
</evidence>
<dbReference type="SUPFAM" id="SSF52317">
    <property type="entry name" value="Class I glutamine amidotransferase-like"/>
    <property type="match status" value="1"/>
</dbReference>
<keyword evidence="3" id="KW-1185">Reference proteome</keyword>
<dbReference type="NCBIfam" id="NF008747">
    <property type="entry name" value="PRK11780.1"/>
    <property type="match status" value="1"/>
</dbReference>
<dbReference type="Pfam" id="PF01965">
    <property type="entry name" value="DJ-1_PfpI"/>
    <property type="match status" value="1"/>
</dbReference>
<dbReference type="PANTHER" id="PTHR10224">
    <property type="entry name" value="ES1 PROTEIN HOMOLOG, MITOCHONDRIAL"/>
    <property type="match status" value="1"/>
</dbReference>
<gene>
    <name evidence="2" type="ORF">SAMN05444380_1278</name>
</gene>
<dbReference type="InterPro" id="IPR026041">
    <property type="entry name" value="ElbB"/>
</dbReference>
<evidence type="ECO:0000313" key="3">
    <source>
        <dbReference type="Proteomes" id="UP000181976"/>
    </source>
</evidence>
<dbReference type="PIRSF" id="PIRSF006320">
    <property type="entry name" value="Elb2"/>
    <property type="match status" value="1"/>
</dbReference>
<reference evidence="2 3" key="1">
    <citation type="submission" date="2016-10" db="EMBL/GenBank/DDBJ databases">
        <authorList>
            <person name="de Groot N.N."/>
        </authorList>
    </citation>
    <scope>NUCLEOTIDE SEQUENCE [LARGE SCALE GENOMIC DNA]</scope>
    <source>
        <strain evidence="2 3">DSM 19012</strain>
    </source>
</reference>
<dbReference type="AlphaFoldDB" id="A0A1I2F7F1"/>
<dbReference type="eggNOG" id="COG3155">
    <property type="taxonomic scope" value="Bacteria"/>
</dbReference>
<evidence type="ECO:0000259" key="1">
    <source>
        <dbReference type="Pfam" id="PF01965"/>
    </source>
</evidence>
<dbReference type="Gene3D" id="3.40.50.880">
    <property type="match status" value="1"/>
</dbReference>
<sequence>MSKKKVAVILSGCGVYDGSEIHEATLTMLAIARAGGEYSIFAPDMEQHHVINHLTGEEMPEKRNVLVEAARIARGKIQSLSDYQARDFDALMLPGGFGAAKNLCTFAFDGPDCNVHPEVERAIRETNAAGKPIGALCIAPVILAKVLGQGKITIGSDPETAKAVTTMGGTHVETTHAEVVTDEQLKIATTPCYMLDATIDQIAQGAENVVKAVFSMIKD</sequence>
<dbReference type="PANTHER" id="PTHR10224:SF12">
    <property type="entry name" value="GLYOXALASE ELBB"/>
    <property type="match status" value="1"/>
</dbReference>
<proteinExistence type="predicted"/>
<dbReference type="OrthoDB" id="9800516at2"/>